<keyword evidence="5" id="KW-1185">Reference proteome</keyword>
<feature type="region of interest" description="Disordered" evidence="2">
    <location>
        <begin position="141"/>
        <end position="161"/>
    </location>
</feature>
<dbReference type="InterPro" id="IPR036871">
    <property type="entry name" value="PX_dom_sf"/>
</dbReference>
<feature type="compositionally biased region" description="Low complexity" evidence="2">
    <location>
        <begin position="742"/>
        <end position="751"/>
    </location>
</feature>
<feature type="compositionally biased region" description="Polar residues" evidence="2">
    <location>
        <begin position="784"/>
        <end position="799"/>
    </location>
</feature>
<dbReference type="Pfam" id="PF02194">
    <property type="entry name" value="PXA"/>
    <property type="match status" value="1"/>
</dbReference>
<evidence type="ECO:0000313" key="4">
    <source>
        <dbReference type="EMBL" id="MDI1489971.1"/>
    </source>
</evidence>
<dbReference type="Gene3D" id="3.30.1520.10">
    <property type="entry name" value="Phox-like domain"/>
    <property type="match status" value="1"/>
</dbReference>
<dbReference type="Pfam" id="PF00787">
    <property type="entry name" value="PX"/>
    <property type="match status" value="1"/>
</dbReference>
<dbReference type="EMBL" id="JAPUFD010000010">
    <property type="protein sequence ID" value="MDI1489971.1"/>
    <property type="molecule type" value="Genomic_DNA"/>
</dbReference>
<feature type="region of interest" description="Disordered" evidence="2">
    <location>
        <begin position="979"/>
        <end position="1002"/>
    </location>
</feature>
<comment type="caution">
    <text evidence="4">The sequence shown here is derived from an EMBL/GenBank/DDBJ whole genome shotgun (WGS) entry which is preliminary data.</text>
</comment>
<dbReference type="Pfam" id="PF08628">
    <property type="entry name" value="Nexin_C"/>
    <property type="match status" value="1"/>
</dbReference>
<feature type="compositionally biased region" description="Acidic residues" evidence="2">
    <location>
        <begin position="445"/>
        <end position="458"/>
    </location>
</feature>
<feature type="region of interest" description="Disordered" evidence="2">
    <location>
        <begin position="695"/>
        <end position="858"/>
    </location>
</feature>
<feature type="compositionally biased region" description="Low complexity" evidence="2">
    <location>
        <begin position="839"/>
        <end position="849"/>
    </location>
</feature>
<feature type="compositionally biased region" description="Basic and acidic residues" evidence="2">
    <location>
        <begin position="403"/>
        <end position="418"/>
    </location>
</feature>
<proteinExistence type="inferred from homology"/>
<dbReference type="CDD" id="cd06093">
    <property type="entry name" value="PX_domain"/>
    <property type="match status" value="1"/>
</dbReference>
<feature type="compositionally biased region" description="Polar residues" evidence="2">
    <location>
        <begin position="820"/>
        <end position="829"/>
    </location>
</feature>
<comment type="similarity">
    <text evidence="1">Belongs to the sorting nexin family.</text>
</comment>
<dbReference type="PANTHER" id="PTHR22775:SF47">
    <property type="entry name" value="MEIOTICALLY UP-REGULATED GENE 122 PROTEIN"/>
    <property type="match status" value="1"/>
</dbReference>
<evidence type="ECO:0000256" key="1">
    <source>
        <dbReference type="ARBA" id="ARBA00010883"/>
    </source>
</evidence>
<protein>
    <recommendedName>
        <fullName evidence="3">PXA domain-containing protein</fullName>
    </recommendedName>
</protein>
<dbReference type="InterPro" id="IPR013937">
    <property type="entry name" value="Sorting_nexin_C"/>
</dbReference>
<feature type="compositionally biased region" description="Basic and acidic residues" evidence="2">
    <location>
        <begin position="1"/>
        <end position="16"/>
    </location>
</feature>
<reference evidence="4" key="1">
    <citation type="journal article" date="2023" name="Genome Biol. Evol.">
        <title>First Whole Genome Sequence and Flow Cytometry Genome Size Data for the Lichen-Forming Fungus Ramalina farinacea (Ascomycota).</title>
        <authorList>
            <person name="Llewellyn T."/>
            <person name="Mian S."/>
            <person name="Hill R."/>
            <person name="Leitch I.J."/>
            <person name="Gaya E."/>
        </authorList>
    </citation>
    <scope>NUCLEOTIDE SEQUENCE</scope>
    <source>
        <strain evidence="4">LIQ254RAFAR</strain>
    </source>
</reference>
<dbReference type="InterPro" id="IPR003114">
    <property type="entry name" value="Phox_assoc"/>
</dbReference>
<organism evidence="4 5">
    <name type="scientific">Ramalina farinacea</name>
    <dbReference type="NCBI Taxonomy" id="258253"/>
    <lineage>
        <taxon>Eukaryota</taxon>
        <taxon>Fungi</taxon>
        <taxon>Dikarya</taxon>
        <taxon>Ascomycota</taxon>
        <taxon>Pezizomycotina</taxon>
        <taxon>Lecanoromycetes</taxon>
        <taxon>OSLEUM clade</taxon>
        <taxon>Lecanoromycetidae</taxon>
        <taxon>Lecanorales</taxon>
        <taxon>Lecanorineae</taxon>
        <taxon>Ramalinaceae</taxon>
        <taxon>Ramalina</taxon>
    </lineage>
</organism>
<evidence type="ECO:0000256" key="2">
    <source>
        <dbReference type="SAM" id="MobiDB-lite"/>
    </source>
</evidence>
<feature type="region of interest" description="Disordered" evidence="2">
    <location>
        <begin position="1"/>
        <end position="22"/>
    </location>
</feature>
<feature type="domain" description="PXA" evidence="3">
    <location>
        <begin position="166"/>
        <end position="346"/>
    </location>
</feature>
<dbReference type="InterPro" id="IPR001683">
    <property type="entry name" value="PX_dom"/>
</dbReference>
<gene>
    <name evidence="4" type="ORF">OHK93_001170</name>
</gene>
<dbReference type="PROSITE" id="PS51207">
    <property type="entry name" value="PXA"/>
    <property type="match status" value="1"/>
</dbReference>
<feature type="compositionally biased region" description="Polar residues" evidence="2">
    <location>
        <begin position="713"/>
        <end position="731"/>
    </location>
</feature>
<dbReference type="AlphaFoldDB" id="A0AA43QRT2"/>
<dbReference type="PANTHER" id="PTHR22775">
    <property type="entry name" value="SORTING NEXIN"/>
    <property type="match status" value="1"/>
</dbReference>
<feature type="compositionally biased region" description="Polar residues" evidence="2">
    <location>
        <begin position="755"/>
        <end position="777"/>
    </location>
</feature>
<dbReference type="FunFam" id="3.30.1520.10:FF:000065">
    <property type="entry name" value="PX domain protein (AFU_orthologue AFUA_2G07450)"/>
    <property type="match status" value="1"/>
</dbReference>
<sequence length="1061" mass="113387">MAEGAKDDIAVHKDSGQDEQTNGTVLGVASDALKPGKEGIAPPATEISDKARNLTTQILDFLSNASNETLGACAVGLGATTYLVLGRLGLVLIGAVGGVVLHATWEGNGDNGGREETGVDTRKRKEKSLDIVQRVLELPRDQAMREEEPEAEDLNNPKPLDFSGFRPDTKSALEAFTEAIVRDYVNWWYKPILPDDQSFAKACNETLTGFLLSVSSQLSRKRPADVFLDFLTNSSSIVIVFLSELSGALAASRISEPEVAINDYLTKNPSSSLANVLDKEQQKRKLKAVADDILQRFLDTGAYACDPVKTFLREVLAGLILDMTIASCSRADFINEWIIYSLEEGETTELVQALDNGVSSAAQKDIVKNAAAAANGTVANGNAKSISPEDVESSKLQHKRTVSRAEEAMEEAMREAQRMNDMIAAEEARRAQSTRESAPLKAPSTEEDSSDPILDGEELERGPTISDETHNVDGAPAVSSPQPPEPSPSFKSFDQILSDQTPTALKSQSSAPPVLTLHKANVSIFDDAVPGEKGTIRSKPVAEYLLQIEPSTSSFPGWMIARKYPEFESLHEILRRISVISGVAAFTERHPTLPAWKGKTKSALRIELEKYLQDALSFQRLAESEGMKRFLEKDQHAGRASPSANKGLGFPTPAAFETMGKGMLDVLASAPKGAATGGKAIAGGVTGVLGGIGSLGQKRQSSKQPVDRARGSASVSNISLSRTESGVSVPSQDGRASEDVFRQSSQSSPRSPSRESTVPPASTSAGQTRAENASAETSGALATGNGTPQMPSVENQSARQSDDERDQFDLPPPPSEISDDYSTLASSHYSLEDGATIRTSTSTASTTHSPSRKSTASSILPHLDANVIDFPNTAATTTNAVITNTAKSKPSMAFTPLTISETSVAVELFFATINELYTLSSAWTLRLTLLNTAKSFLLRGGANNANLEAIRHLLQSTLIDSCTTDAGIAGMIQKTRENALPTEEELKTWPAPPNEEEKEARRKKARKLLVEKGMPAALTSVMGSAASGECLGKVFDCLQVPEVARGLVFALTLQGVRAVVQ</sequence>
<name>A0AA43QRT2_9LECA</name>
<dbReference type="Proteomes" id="UP001161017">
    <property type="component" value="Unassembled WGS sequence"/>
</dbReference>
<accession>A0AA43QRT2</accession>
<feature type="region of interest" description="Disordered" evidence="2">
    <location>
        <begin position="380"/>
        <end position="494"/>
    </location>
</feature>
<dbReference type="SMART" id="SM00313">
    <property type="entry name" value="PXA"/>
    <property type="match status" value="1"/>
</dbReference>
<dbReference type="GO" id="GO:0035091">
    <property type="term" value="F:phosphatidylinositol binding"/>
    <property type="evidence" value="ECO:0007669"/>
    <property type="project" value="InterPro"/>
</dbReference>
<feature type="region of interest" description="Disordered" evidence="2">
    <location>
        <begin position="633"/>
        <end position="652"/>
    </location>
</feature>
<evidence type="ECO:0000259" key="3">
    <source>
        <dbReference type="PROSITE" id="PS51207"/>
    </source>
</evidence>
<dbReference type="SUPFAM" id="SSF64268">
    <property type="entry name" value="PX domain"/>
    <property type="match status" value="1"/>
</dbReference>
<evidence type="ECO:0000313" key="5">
    <source>
        <dbReference type="Proteomes" id="UP001161017"/>
    </source>
</evidence>